<dbReference type="STRING" id="1764295.A0A5B8MWG0"/>
<comment type="pathway">
    <text evidence="1 7">Porphyrin-containing compound metabolism; protoporphyrin-IX biosynthesis; coproporphyrinogen-III from 5-aminolevulinate: step 3/4.</text>
</comment>
<dbReference type="PANTHER" id="PTHR38042:SF1">
    <property type="entry name" value="UROPORPHYRINOGEN-III SYNTHASE, CHLOROPLASTIC"/>
    <property type="match status" value="1"/>
</dbReference>
<dbReference type="EMBL" id="CP031048">
    <property type="protein sequence ID" value="QDZ24913.1"/>
    <property type="molecule type" value="Genomic_DNA"/>
</dbReference>
<dbReference type="OrthoDB" id="443551at2759"/>
<protein>
    <recommendedName>
        <fullName evidence="3 7">Uroporphyrinogen-III synthase</fullName>
        <ecNumber evidence="3 7">4.2.1.75</ecNumber>
    </recommendedName>
</protein>
<evidence type="ECO:0000256" key="2">
    <source>
        <dbReference type="ARBA" id="ARBA00008133"/>
    </source>
</evidence>
<dbReference type="SUPFAM" id="SSF69618">
    <property type="entry name" value="HemD-like"/>
    <property type="match status" value="1"/>
</dbReference>
<feature type="compositionally biased region" description="Basic residues" evidence="8">
    <location>
        <begin position="36"/>
        <end position="54"/>
    </location>
</feature>
<dbReference type="Proteomes" id="UP000316726">
    <property type="component" value="Chromosome 15"/>
</dbReference>
<feature type="region of interest" description="Disordered" evidence="8">
    <location>
        <begin position="13"/>
        <end position="80"/>
    </location>
</feature>
<name>A0A5B8MWG0_9CHLO</name>
<evidence type="ECO:0000256" key="6">
    <source>
        <dbReference type="ARBA" id="ARBA00048617"/>
    </source>
</evidence>
<comment type="function">
    <text evidence="7">Catalyzes cyclization of the linear tetrapyrrole, hydroxymethylbilane, to the macrocyclic uroporphyrinogen III.</text>
</comment>
<keyword evidence="4 7" id="KW-0456">Lyase</keyword>
<proteinExistence type="inferred from homology"/>
<keyword evidence="11" id="KW-1185">Reference proteome</keyword>
<keyword evidence="5 7" id="KW-0627">Porphyrin biosynthesis</keyword>
<evidence type="ECO:0000256" key="3">
    <source>
        <dbReference type="ARBA" id="ARBA00013109"/>
    </source>
</evidence>
<feature type="compositionally biased region" description="Gly residues" evidence="8">
    <location>
        <begin position="14"/>
        <end position="24"/>
    </location>
</feature>
<dbReference type="GO" id="GO:0006782">
    <property type="term" value="P:protoporphyrinogen IX biosynthetic process"/>
    <property type="evidence" value="ECO:0007669"/>
    <property type="project" value="UniProtKB-UniRule"/>
</dbReference>
<dbReference type="Gene3D" id="3.40.50.10090">
    <property type="match status" value="2"/>
</dbReference>
<dbReference type="CDD" id="cd06578">
    <property type="entry name" value="HemD"/>
    <property type="match status" value="1"/>
</dbReference>
<evidence type="ECO:0000259" key="9">
    <source>
        <dbReference type="Pfam" id="PF02602"/>
    </source>
</evidence>
<dbReference type="AlphaFoldDB" id="A0A5B8MWG0"/>
<dbReference type="InterPro" id="IPR039793">
    <property type="entry name" value="UROS/Hem4"/>
</dbReference>
<dbReference type="UniPathway" id="UPA00251">
    <property type="reaction ID" value="UER00320"/>
</dbReference>
<dbReference type="InterPro" id="IPR036108">
    <property type="entry name" value="4pyrrol_syn_uPrphyn_synt_sf"/>
</dbReference>
<dbReference type="GO" id="GO:0006780">
    <property type="term" value="P:uroporphyrinogen III biosynthetic process"/>
    <property type="evidence" value="ECO:0007669"/>
    <property type="project" value="UniProtKB-UniRule"/>
</dbReference>
<organism evidence="10 11">
    <name type="scientific">Chloropicon primus</name>
    <dbReference type="NCBI Taxonomy" id="1764295"/>
    <lineage>
        <taxon>Eukaryota</taxon>
        <taxon>Viridiplantae</taxon>
        <taxon>Chlorophyta</taxon>
        <taxon>Chloropicophyceae</taxon>
        <taxon>Chloropicales</taxon>
        <taxon>Chloropicaceae</taxon>
        <taxon>Chloropicon</taxon>
    </lineage>
</organism>
<dbReference type="PANTHER" id="PTHR38042">
    <property type="entry name" value="UROPORPHYRINOGEN-III SYNTHASE, CHLOROPLASTIC"/>
    <property type="match status" value="1"/>
</dbReference>
<dbReference type="EC" id="4.2.1.75" evidence="3 7"/>
<evidence type="ECO:0000256" key="1">
    <source>
        <dbReference type="ARBA" id="ARBA00004772"/>
    </source>
</evidence>
<feature type="domain" description="Tetrapyrrole biosynthesis uroporphyrinogen III synthase" evidence="9">
    <location>
        <begin position="92"/>
        <end position="319"/>
    </location>
</feature>
<evidence type="ECO:0000313" key="11">
    <source>
        <dbReference type="Proteomes" id="UP000316726"/>
    </source>
</evidence>
<comment type="similarity">
    <text evidence="2 7">Belongs to the uroporphyrinogen-III synthase family.</text>
</comment>
<reference evidence="10 11" key="1">
    <citation type="submission" date="2018-07" db="EMBL/GenBank/DDBJ databases">
        <title>The complete nuclear genome of the prasinophyte Chloropicon primus (CCMP1205).</title>
        <authorList>
            <person name="Pombert J.-F."/>
            <person name="Otis C."/>
            <person name="Turmel M."/>
            <person name="Lemieux C."/>
        </authorList>
    </citation>
    <scope>NUCLEOTIDE SEQUENCE [LARGE SCALE GENOMIC DNA]</scope>
    <source>
        <strain evidence="10 11">CCMP1205</strain>
    </source>
</reference>
<evidence type="ECO:0000256" key="5">
    <source>
        <dbReference type="ARBA" id="ARBA00023244"/>
    </source>
</evidence>
<evidence type="ECO:0000256" key="4">
    <source>
        <dbReference type="ARBA" id="ARBA00023239"/>
    </source>
</evidence>
<sequence length="340" mass="36308">MQSVGRVAVCSMGAGKGVRGGAPVDGGRDRGVRTVASRRRTPSSPRRRGGRARGKGFLGPSRLRSRVSTPCSSSPSSEGPLVFLTREESKNDKLRARLEGRGIKTFELPLVEHTRNAQGIDQLVDKLRSCEGQVAWFVTTSPESASVFTECWRQAGSPGWPRVASIGMGTSKTLEEGGAGHLIRFTPSKATGKVMASELPLSAPGLGDQRGGDRQPPVVVYPSSELASNDIEGGLASRGFKVTRINTYSTRPVGRLTEQQEIAAREAVVVTFGSPSAIKAWKHLTGRTDVYSCCIGGTSHDACIRSGFEEEKVYAPDKPGLAGWTDVVVEVVDLLERESA</sequence>
<dbReference type="Pfam" id="PF02602">
    <property type="entry name" value="HEM4"/>
    <property type="match status" value="1"/>
</dbReference>
<evidence type="ECO:0000256" key="7">
    <source>
        <dbReference type="RuleBase" id="RU366031"/>
    </source>
</evidence>
<dbReference type="InterPro" id="IPR003754">
    <property type="entry name" value="4pyrrol_synth_uPrphyn_synth"/>
</dbReference>
<evidence type="ECO:0000256" key="8">
    <source>
        <dbReference type="SAM" id="MobiDB-lite"/>
    </source>
</evidence>
<comment type="catalytic activity">
    <reaction evidence="6 7">
        <text>hydroxymethylbilane = uroporphyrinogen III + H2O</text>
        <dbReference type="Rhea" id="RHEA:18965"/>
        <dbReference type="ChEBI" id="CHEBI:15377"/>
        <dbReference type="ChEBI" id="CHEBI:57308"/>
        <dbReference type="ChEBI" id="CHEBI:57845"/>
        <dbReference type="EC" id="4.2.1.75"/>
    </reaction>
</comment>
<dbReference type="GO" id="GO:0004852">
    <property type="term" value="F:uroporphyrinogen-III synthase activity"/>
    <property type="evidence" value="ECO:0007669"/>
    <property type="project" value="UniProtKB-UniRule"/>
</dbReference>
<evidence type="ECO:0000313" key="10">
    <source>
        <dbReference type="EMBL" id="QDZ24913.1"/>
    </source>
</evidence>
<accession>A0A5B8MWG0</accession>
<feature type="compositionally biased region" description="Low complexity" evidence="8">
    <location>
        <begin position="66"/>
        <end position="77"/>
    </location>
</feature>
<gene>
    <name evidence="10" type="ORF">A3770_15p74310</name>
</gene>